<dbReference type="EMBL" id="JAJVDC020000207">
    <property type="protein sequence ID" value="KAL1618421.1"/>
    <property type="molecule type" value="Genomic_DNA"/>
</dbReference>
<reference evidence="2 3" key="1">
    <citation type="submission" date="2024-02" db="EMBL/GenBank/DDBJ databases">
        <title>De novo assembly and annotation of 12 fungi associated with fruit tree decline syndrome in Ontario, Canada.</title>
        <authorList>
            <person name="Sulman M."/>
            <person name="Ellouze W."/>
            <person name="Ilyukhin E."/>
        </authorList>
    </citation>
    <scope>NUCLEOTIDE SEQUENCE [LARGE SCALE GENOMIC DNA]</scope>
    <source>
        <strain evidence="2 3">M1-105</strain>
    </source>
</reference>
<evidence type="ECO:0000313" key="2">
    <source>
        <dbReference type="EMBL" id="KAL1618421.1"/>
    </source>
</evidence>
<organism evidence="2 3">
    <name type="scientific">Neofusicoccum ribis</name>
    <dbReference type="NCBI Taxonomy" id="45134"/>
    <lineage>
        <taxon>Eukaryota</taxon>
        <taxon>Fungi</taxon>
        <taxon>Dikarya</taxon>
        <taxon>Ascomycota</taxon>
        <taxon>Pezizomycotina</taxon>
        <taxon>Dothideomycetes</taxon>
        <taxon>Dothideomycetes incertae sedis</taxon>
        <taxon>Botryosphaeriales</taxon>
        <taxon>Botryosphaeriaceae</taxon>
        <taxon>Neofusicoccum</taxon>
    </lineage>
</organism>
<accession>A0ABR3SE72</accession>
<evidence type="ECO:0000313" key="3">
    <source>
        <dbReference type="Proteomes" id="UP001521116"/>
    </source>
</evidence>
<evidence type="ECO:0000256" key="1">
    <source>
        <dbReference type="SAM" id="MobiDB-lite"/>
    </source>
</evidence>
<name>A0ABR3SE72_9PEZI</name>
<protein>
    <submittedName>
        <fullName evidence="2">Uncharacterized protein</fullName>
    </submittedName>
</protein>
<feature type="region of interest" description="Disordered" evidence="1">
    <location>
        <begin position="1"/>
        <end position="32"/>
    </location>
</feature>
<proteinExistence type="predicted"/>
<keyword evidence="3" id="KW-1185">Reference proteome</keyword>
<gene>
    <name evidence="2" type="ORF">SLS56_010538</name>
</gene>
<dbReference type="Proteomes" id="UP001521116">
    <property type="component" value="Unassembled WGS sequence"/>
</dbReference>
<sequence length="188" mass="21636">MLSPTVDDGRDQCGTGADPEHGASVKRGHMSTQPHQWENILRQDEDPYEQLPIYAVDEDGIVYYESGNLRQYPALSPPNLQKLWRRNKQDQFLQIDGPGYLVPWELHGLVAEHSLSYVGEDYIFAVLMIEKPTPASLVDDSKLKKPAVERTFYSSFLSSHKRMATIVDVQQPRKKRAREDMKMERFVM</sequence>
<comment type="caution">
    <text evidence="2">The sequence shown here is derived from an EMBL/GenBank/DDBJ whole genome shotgun (WGS) entry which is preliminary data.</text>
</comment>